<dbReference type="InterPro" id="IPR005135">
    <property type="entry name" value="Endo/exonuclease/phosphatase"/>
</dbReference>
<dbReference type="Proteomes" id="UP001165190">
    <property type="component" value="Unassembled WGS sequence"/>
</dbReference>
<dbReference type="PANTHER" id="PTHR33710:SF71">
    <property type="entry name" value="ENDONUCLEASE_EXONUCLEASE_PHOSPHATASE DOMAIN-CONTAINING PROTEIN"/>
    <property type="match status" value="1"/>
</dbReference>
<dbReference type="Gene3D" id="3.60.10.10">
    <property type="entry name" value="Endonuclease/exonuclease/phosphatase"/>
    <property type="match status" value="1"/>
</dbReference>
<evidence type="ECO:0000313" key="3">
    <source>
        <dbReference type="Proteomes" id="UP001165190"/>
    </source>
</evidence>
<comment type="caution">
    <text evidence="2">The sequence shown here is derived from an EMBL/GenBank/DDBJ whole genome shotgun (WGS) entry which is preliminary data.</text>
</comment>
<proteinExistence type="predicted"/>
<keyword evidence="3" id="KW-1185">Reference proteome</keyword>
<dbReference type="OrthoDB" id="1881450at2759"/>
<reference evidence="2" key="1">
    <citation type="submission" date="2023-05" db="EMBL/GenBank/DDBJ databases">
        <title>Genome and transcriptome analyses reveal genes involved in the formation of fine ridges on petal epidermal cells in Hibiscus trionum.</title>
        <authorList>
            <person name="Koshimizu S."/>
            <person name="Masuda S."/>
            <person name="Ishii T."/>
            <person name="Shirasu K."/>
            <person name="Hoshino A."/>
            <person name="Arita M."/>
        </authorList>
    </citation>
    <scope>NUCLEOTIDE SEQUENCE</scope>
    <source>
        <strain evidence="2">Hamamatsu line</strain>
    </source>
</reference>
<feature type="domain" description="Endonuclease/exonuclease/phosphatase" evidence="1">
    <location>
        <begin position="4"/>
        <end position="223"/>
    </location>
</feature>
<accession>A0A9W7HMI1</accession>
<dbReference type="Pfam" id="PF03372">
    <property type="entry name" value="Exo_endo_phos"/>
    <property type="match status" value="1"/>
</dbReference>
<gene>
    <name evidence="2" type="ORF">HRI_001683200</name>
</gene>
<dbReference type="EMBL" id="BSYR01000017">
    <property type="protein sequence ID" value="GMI80139.1"/>
    <property type="molecule type" value="Genomic_DNA"/>
</dbReference>
<sequence>MRLLSWNVRGLGAAAKKRAVRNLIRQHNGECVILLESKLELVSEFLVKKIWVSDKCEFAYSPSIGRSGGIVICWDEDRFKVSRTLVEERFVCIEGCWLSDNWMCGFMGIYAPCDIEQQRILWERLLTVMGNSEVPWCLIGDFNMVTCLEERRGCAMTNRGIDEFVEFVQNSGLVDLELRKHSFTWFGADNRCRRLDRCLVSPRWIDRYANLCLSALPRGVSDHTPLLLVSDVLD</sequence>
<dbReference type="PANTHER" id="PTHR33710">
    <property type="entry name" value="BNAC02G09200D PROTEIN"/>
    <property type="match status" value="1"/>
</dbReference>
<dbReference type="GO" id="GO:0003824">
    <property type="term" value="F:catalytic activity"/>
    <property type="evidence" value="ECO:0007669"/>
    <property type="project" value="InterPro"/>
</dbReference>
<dbReference type="InterPro" id="IPR036691">
    <property type="entry name" value="Endo/exonu/phosph_ase_sf"/>
</dbReference>
<evidence type="ECO:0000259" key="1">
    <source>
        <dbReference type="Pfam" id="PF03372"/>
    </source>
</evidence>
<name>A0A9W7HMI1_HIBTR</name>
<protein>
    <recommendedName>
        <fullName evidence="1">Endonuclease/exonuclease/phosphatase domain-containing protein</fullName>
    </recommendedName>
</protein>
<dbReference type="SUPFAM" id="SSF56219">
    <property type="entry name" value="DNase I-like"/>
    <property type="match status" value="1"/>
</dbReference>
<evidence type="ECO:0000313" key="2">
    <source>
        <dbReference type="EMBL" id="GMI80139.1"/>
    </source>
</evidence>
<dbReference type="AlphaFoldDB" id="A0A9W7HMI1"/>
<organism evidence="2 3">
    <name type="scientific">Hibiscus trionum</name>
    <name type="common">Flower of an hour</name>
    <dbReference type="NCBI Taxonomy" id="183268"/>
    <lineage>
        <taxon>Eukaryota</taxon>
        <taxon>Viridiplantae</taxon>
        <taxon>Streptophyta</taxon>
        <taxon>Embryophyta</taxon>
        <taxon>Tracheophyta</taxon>
        <taxon>Spermatophyta</taxon>
        <taxon>Magnoliopsida</taxon>
        <taxon>eudicotyledons</taxon>
        <taxon>Gunneridae</taxon>
        <taxon>Pentapetalae</taxon>
        <taxon>rosids</taxon>
        <taxon>malvids</taxon>
        <taxon>Malvales</taxon>
        <taxon>Malvaceae</taxon>
        <taxon>Malvoideae</taxon>
        <taxon>Hibiscus</taxon>
    </lineage>
</organism>